<dbReference type="Proteomes" id="UP000622533">
    <property type="component" value="Unassembled WGS sequence"/>
</dbReference>
<comment type="caution">
    <text evidence="2">The sequence shown here is derived from an EMBL/GenBank/DDBJ whole genome shotgun (WGS) entry which is preliminary data.</text>
</comment>
<dbReference type="AlphaFoldDB" id="A0A8J7A1M8"/>
<keyword evidence="1" id="KW-0472">Membrane</keyword>
<feature type="transmembrane region" description="Helical" evidence="1">
    <location>
        <begin position="12"/>
        <end position="29"/>
    </location>
</feature>
<accession>A0A8J7A1M8</accession>
<proteinExistence type="predicted"/>
<sequence>MNSLYRLIPNKILLAILAGVVSIGSFQIWQYNQQKYNKFIAAKEKECEFDLDIADTNVKQSRSLRNLRYNQIANPGLEQPGINSEFEKGKAYLVISTKAGYIIPPNTSNYESTFFQSLSITSEHPPQPIIVRGVSINISKKQALVSSYCSSEPFVVPLENLYENFQPIDISN</sequence>
<evidence type="ECO:0000313" key="3">
    <source>
        <dbReference type="Proteomes" id="UP000622533"/>
    </source>
</evidence>
<dbReference type="EMBL" id="JADEXS010000262">
    <property type="protein sequence ID" value="MBE9024386.1"/>
    <property type="molecule type" value="Genomic_DNA"/>
</dbReference>
<keyword evidence="1" id="KW-1133">Transmembrane helix</keyword>
<evidence type="ECO:0000256" key="1">
    <source>
        <dbReference type="SAM" id="Phobius"/>
    </source>
</evidence>
<keyword evidence="3" id="KW-1185">Reference proteome</keyword>
<dbReference type="RefSeq" id="WP_193918734.1">
    <property type="nucleotide sequence ID" value="NZ_JADEXS020000002.1"/>
</dbReference>
<reference evidence="2" key="1">
    <citation type="submission" date="2020-10" db="EMBL/GenBank/DDBJ databases">
        <authorList>
            <person name="Castelo-Branco R."/>
            <person name="Eusebio N."/>
            <person name="Adriana R."/>
            <person name="Vieira A."/>
            <person name="Brugerolle De Fraissinette N."/>
            <person name="Rezende De Castro R."/>
            <person name="Schneider M.P."/>
            <person name="Vasconcelos V."/>
            <person name="Leao P.N."/>
        </authorList>
    </citation>
    <scope>NUCLEOTIDE SEQUENCE</scope>
    <source>
        <strain evidence="2">LEGE 12446</strain>
    </source>
</reference>
<keyword evidence="1" id="KW-0812">Transmembrane</keyword>
<name>A0A8J7A1M8_DESMC</name>
<gene>
    <name evidence="2" type="ORF">IQ276_18745</name>
</gene>
<organism evidence="2 3">
    <name type="scientific">Desmonostoc muscorum LEGE 12446</name>
    <dbReference type="NCBI Taxonomy" id="1828758"/>
    <lineage>
        <taxon>Bacteria</taxon>
        <taxon>Bacillati</taxon>
        <taxon>Cyanobacteriota</taxon>
        <taxon>Cyanophyceae</taxon>
        <taxon>Nostocales</taxon>
        <taxon>Nostocaceae</taxon>
        <taxon>Desmonostoc</taxon>
    </lineage>
</organism>
<evidence type="ECO:0000313" key="2">
    <source>
        <dbReference type="EMBL" id="MBE9024386.1"/>
    </source>
</evidence>
<protein>
    <submittedName>
        <fullName evidence="2">Uncharacterized protein</fullName>
    </submittedName>
</protein>